<dbReference type="NCBIfam" id="TIGR03302">
    <property type="entry name" value="OM_YfiO"/>
    <property type="match status" value="1"/>
</dbReference>
<dbReference type="PANTHER" id="PTHR37423:SF6">
    <property type="entry name" value="CELL DIVISION COORDINATOR CPOB"/>
    <property type="match status" value="1"/>
</dbReference>
<dbReference type="Gene3D" id="1.25.40.10">
    <property type="entry name" value="Tetratricopeptide repeat domain"/>
    <property type="match status" value="1"/>
</dbReference>
<dbReference type="AlphaFoldDB" id="A0A7V5XH17"/>
<evidence type="ECO:0000256" key="3">
    <source>
        <dbReference type="ARBA" id="ARBA00023237"/>
    </source>
</evidence>
<dbReference type="EMBL" id="DRWR01000086">
    <property type="protein sequence ID" value="HHQ16163.1"/>
    <property type="molecule type" value="Genomic_DNA"/>
</dbReference>
<keyword evidence="1" id="KW-0732">Signal</keyword>
<dbReference type="InterPro" id="IPR011990">
    <property type="entry name" value="TPR-like_helical_dom_sf"/>
</dbReference>
<evidence type="ECO:0000256" key="2">
    <source>
        <dbReference type="ARBA" id="ARBA00023136"/>
    </source>
</evidence>
<organism evidence="5">
    <name type="scientific">Thermodesulfobacterium geofontis</name>
    <dbReference type="NCBI Taxonomy" id="1295609"/>
    <lineage>
        <taxon>Bacteria</taxon>
        <taxon>Pseudomonadati</taxon>
        <taxon>Thermodesulfobacteriota</taxon>
        <taxon>Thermodesulfobacteria</taxon>
        <taxon>Thermodesulfobacteriales</taxon>
        <taxon>Thermodesulfobacteriaceae</taxon>
        <taxon>Thermodesulfobacterium</taxon>
    </lineage>
</organism>
<reference evidence="5" key="1">
    <citation type="journal article" date="2020" name="mSystems">
        <title>Genome- and Community-Level Interaction Insights into Carbon Utilization and Element Cycling Functions of Hydrothermarchaeota in Hydrothermal Sediment.</title>
        <authorList>
            <person name="Zhou Z."/>
            <person name="Liu Y."/>
            <person name="Xu W."/>
            <person name="Pan J."/>
            <person name="Luo Z.H."/>
            <person name="Li M."/>
        </authorList>
    </citation>
    <scope>NUCLEOTIDE SEQUENCE [LARGE SCALE GENOMIC DNA]</scope>
    <source>
        <strain evidence="5">SpSt-106</strain>
    </source>
</reference>
<name>A0A7V5XH17_9BACT</name>
<accession>A0A7V5XH17</accession>
<evidence type="ECO:0000256" key="1">
    <source>
        <dbReference type="ARBA" id="ARBA00022729"/>
    </source>
</evidence>
<keyword evidence="3" id="KW-0998">Cell outer membrane</keyword>
<evidence type="ECO:0000259" key="4">
    <source>
        <dbReference type="Pfam" id="PF13525"/>
    </source>
</evidence>
<dbReference type="Pfam" id="PF13525">
    <property type="entry name" value="YfiO"/>
    <property type="match status" value="1"/>
</dbReference>
<protein>
    <submittedName>
        <fullName evidence="5">Outer membrane protein assembly factor BamD</fullName>
    </submittedName>
</protein>
<feature type="domain" description="Outer membrane lipoprotein BamD-like" evidence="4">
    <location>
        <begin position="58"/>
        <end position="242"/>
    </location>
</feature>
<evidence type="ECO:0000313" key="5">
    <source>
        <dbReference type="EMBL" id="HHQ16163.1"/>
    </source>
</evidence>
<proteinExistence type="inferred from homology"/>
<dbReference type="SUPFAM" id="SSF48452">
    <property type="entry name" value="TPR-like"/>
    <property type="match status" value="1"/>
</dbReference>
<comment type="caution">
    <text evidence="5">The sequence shown here is derived from an EMBL/GenBank/DDBJ whole genome shotgun (WGS) entry which is preliminary data.</text>
</comment>
<sequence>MKLSNFIKKPFFIVFVFFILISLNSCGTISKISSGISTQFSEAFEKKKKKEEEPLLIELLRDAEKNFAKGNYERAYESYKEIRDKFPGSPQAVLAQLRMADSKFWQEDYLEAITLYEEFEKFYPNNEAIPYVIYQIGTCYYKMKRSYDREQSHTKKAISAYQRLLQNFPDSPYRAEAEKRIKELRELLAQHELYIAKFYYKIKYYRGAYQRILYIINNYPETYASREAQKLVLTYYQKALLETKEFTEGNKKDFWGDKVP</sequence>
<gene>
    <name evidence="5" type="primary">bamD</name>
    <name evidence="5" type="ORF">ENM15_05045</name>
</gene>
<dbReference type="PANTHER" id="PTHR37423">
    <property type="entry name" value="SOLUBLE LYTIC MUREIN TRANSGLYCOSYLASE-RELATED"/>
    <property type="match status" value="1"/>
</dbReference>
<dbReference type="InterPro" id="IPR017689">
    <property type="entry name" value="BamD"/>
</dbReference>
<dbReference type="InterPro" id="IPR039565">
    <property type="entry name" value="BamD-like"/>
</dbReference>
<keyword evidence="2" id="KW-0472">Membrane</keyword>
<dbReference type="HAMAP" id="MF_00922">
    <property type="entry name" value="OM_assembly_BamD"/>
    <property type="match status" value="1"/>
</dbReference>